<gene>
    <name evidence="4" type="primary">LOC101261977</name>
</gene>
<dbReference type="GO" id="GO:0035251">
    <property type="term" value="F:UDP-glucosyltransferase activity"/>
    <property type="evidence" value="ECO:0000318"/>
    <property type="project" value="GO_Central"/>
</dbReference>
<dbReference type="KEGG" id="sly:101261977"/>
<dbReference type="SMR" id="A0A3Q7IPB0"/>
<proteinExistence type="inferred from homology"/>
<keyword evidence="3" id="KW-0808">Transferase</keyword>
<dbReference type="RefSeq" id="XP_004249621.1">
    <property type="nucleotide sequence ID" value="XM_004249573.5"/>
</dbReference>
<dbReference type="AlphaFoldDB" id="A0A3Q7IPB0"/>
<evidence type="ECO:0000313" key="4">
    <source>
        <dbReference type="EnsemblPlants" id="Solyc10g086240.2.1"/>
    </source>
</evidence>
<evidence type="ECO:0000256" key="3">
    <source>
        <dbReference type="ARBA" id="ARBA00022679"/>
    </source>
</evidence>
<accession>A0A3Q7IPB0</accession>
<organism evidence="4">
    <name type="scientific">Solanum lycopersicum</name>
    <name type="common">Tomato</name>
    <name type="synonym">Lycopersicon esculentum</name>
    <dbReference type="NCBI Taxonomy" id="4081"/>
    <lineage>
        <taxon>Eukaryota</taxon>
        <taxon>Viridiplantae</taxon>
        <taxon>Streptophyta</taxon>
        <taxon>Embryophyta</taxon>
        <taxon>Tracheophyta</taxon>
        <taxon>Spermatophyta</taxon>
        <taxon>Magnoliopsida</taxon>
        <taxon>eudicotyledons</taxon>
        <taxon>Gunneridae</taxon>
        <taxon>Pentapetalae</taxon>
        <taxon>asterids</taxon>
        <taxon>lamiids</taxon>
        <taxon>Solanales</taxon>
        <taxon>Solanaceae</taxon>
        <taxon>Solanoideae</taxon>
        <taxon>Solaneae</taxon>
        <taxon>Solanum</taxon>
        <taxon>Solanum subgen. Lycopersicon</taxon>
    </lineage>
</organism>
<dbReference type="GeneID" id="101261977"/>
<name>A0A3Q7IPB0_SOLLC</name>
<dbReference type="InParanoid" id="A0A3Q7IPB0"/>
<evidence type="ECO:0000256" key="1">
    <source>
        <dbReference type="ARBA" id="ARBA00009995"/>
    </source>
</evidence>
<dbReference type="CDD" id="cd03784">
    <property type="entry name" value="GT1_Gtf-like"/>
    <property type="match status" value="1"/>
</dbReference>
<dbReference type="OrthoDB" id="5835829at2759"/>
<dbReference type="SUPFAM" id="SSF53756">
    <property type="entry name" value="UDP-Glycosyltransferase/glycogen phosphorylase"/>
    <property type="match status" value="1"/>
</dbReference>
<dbReference type="EnsemblPlants" id="Solyc10g086240.2.1">
    <property type="protein sequence ID" value="Solyc10g086240.2.1"/>
    <property type="gene ID" value="Solyc10g086240.2"/>
</dbReference>
<evidence type="ECO:0000313" key="5">
    <source>
        <dbReference type="Proteomes" id="UP000004994"/>
    </source>
</evidence>
<dbReference type="OMA" id="CCQTAVI"/>
<reference evidence="4" key="1">
    <citation type="journal article" date="2012" name="Nature">
        <title>The tomato genome sequence provides insights into fleshy fruit evolution.</title>
        <authorList>
            <consortium name="Tomato Genome Consortium"/>
        </authorList>
    </citation>
    <scope>NUCLEOTIDE SEQUENCE [LARGE SCALE GENOMIC DNA]</scope>
    <source>
        <strain evidence="4">cv. Heinz 1706</strain>
    </source>
</reference>
<keyword evidence="2" id="KW-0328">Glycosyltransferase</keyword>
<dbReference type="Gramene" id="Solyc10g086240.2.1">
    <property type="protein sequence ID" value="Solyc10g086240.2.1"/>
    <property type="gene ID" value="Solyc10g086240.2"/>
</dbReference>
<reference evidence="4" key="2">
    <citation type="submission" date="2019-01" db="UniProtKB">
        <authorList>
            <consortium name="EnsemblPlants"/>
        </authorList>
    </citation>
    <scope>IDENTIFICATION</scope>
    <source>
        <strain evidence="4">cv. Heinz 1706</strain>
    </source>
</reference>
<dbReference type="InterPro" id="IPR002213">
    <property type="entry name" value="UDP_glucos_trans"/>
</dbReference>
<dbReference type="Gene3D" id="3.40.50.2000">
    <property type="entry name" value="Glycogen Phosphorylase B"/>
    <property type="match status" value="2"/>
</dbReference>
<comment type="similarity">
    <text evidence="1">Belongs to the UDP-glycosyltransferase family.</text>
</comment>
<protein>
    <recommendedName>
        <fullName evidence="6">Glycosyltransferase</fullName>
    </recommendedName>
</protein>
<evidence type="ECO:0000256" key="2">
    <source>
        <dbReference type="ARBA" id="ARBA00022676"/>
    </source>
</evidence>
<keyword evidence="5" id="KW-1185">Reference proteome</keyword>
<dbReference type="PANTHER" id="PTHR11926">
    <property type="entry name" value="GLUCOSYL/GLUCURONOSYL TRANSFERASES"/>
    <property type="match status" value="1"/>
</dbReference>
<dbReference type="Pfam" id="PF00201">
    <property type="entry name" value="UDPGT"/>
    <property type="match status" value="1"/>
</dbReference>
<dbReference type="Proteomes" id="UP000004994">
    <property type="component" value="Chromosome 10"/>
</dbReference>
<dbReference type="PaxDb" id="4081-Solyc10g086240.1.1"/>
<evidence type="ECO:0008006" key="6">
    <source>
        <dbReference type="Google" id="ProtNLM"/>
    </source>
</evidence>
<sequence>MMNQSTHQKPHAILFPYPLQGHVIPFVNLAIKLASNGFTITFINTQSIHQQISKAGRSNVIDNENNDLFSCACKSGLDIRDVSIYDGFPVDYDRSLNHDKFFEAIMNDFVFHVDEVVGKLMLSNPSPNILIGDTFYVWSSTIAKKYSLVNVSYWTEPALVFSVYYHMDLLKQNGHYDCIENKREDIIDYIPGVKAIKPTDLPSYLQSDDTNMVVNRIIKRAFKEVQIVDFIICNTVHELEPEIITALQKYLSIYSIGPIFSPGFTNTSVSTSLWSESNCTDWLDTKPNGSVLYVSFGSYAHTNKETIVEIARGLVISEVNFIWILRPDIVSSEETDYLPIGYEESIKDRGLIVPWCCQTAVISHPAVGGFLTHCGWNSIMESIWCSVPFICFPLLTDQFTNRKLVVDDWKIGINLCDEGSISRDEVAEKVKFLMKGKEAEEIKQRIKKIKKELEDGLALNGSSQVNFSKFMDDLESKISKKNVLDVEFENQKLNHIAK</sequence>
<dbReference type="FunFam" id="3.40.50.2000:FF:000078">
    <property type="entry name" value="Glycosyltransferase"/>
    <property type="match status" value="1"/>
</dbReference>
<dbReference type="PANTHER" id="PTHR11926:SF774">
    <property type="entry name" value="UDP-GLYCOSYLTRANSFERASE 85A1-RELATED"/>
    <property type="match status" value="1"/>
</dbReference>